<dbReference type="AlphaFoldDB" id="A0A1Y1ULC8"/>
<feature type="compositionally biased region" description="Polar residues" evidence="7">
    <location>
        <begin position="337"/>
        <end position="348"/>
    </location>
</feature>
<evidence type="ECO:0000256" key="5">
    <source>
        <dbReference type="ARBA" id="ARBA00023136"/>
    </source>
</evidence>
<keyword evidence="9" id="KW-1185">Reference proteome</keyword>
<comment type="subcellular location">
    <subcellularLocation>
        <location evidence="1 6">Membrane</location>
        <topology evidence="1 6">Multi-pass membrane protein</topology>
    </subcellularLocation>
</comment>
<dbReference type="PANTHER" id="PTHR12300">
    <property type="entry name" value="HVA22-LIKE PROTEINS"/>
    <property type="match status" value="1"/>
</dbReference>
<reference evidence="8 9" key="1">
    <citation type="submission" date="2017-03" db="EMBL/GenBank/DDBJ databases">
        <title>Widespread Adenine N6-methylation of Active Genes in Fungi.</title>
        <authorList>
            <consortium name="DOE Joint Genome Institute"/>
            <person name="Mondo S.J."/>
            <person name="Dannebaum R.O."/>
            <person name="Kuo R.C."/>
            <person name="Louie K.B."/>
            <person name="Bewick A.J."/>
            <person name="Labutti K."/>
            <person name="Haridas S."/>
            <person name="Kuo A."/>
            <person name="Salamov A."/>
            <person name="Ahrendt S.R."/>
            <person name="Lau R."/>
            <person name="Bowen B.P."/>
            <person name="Lipzen A."/>
            <person name="Sullivan W."/>
            <person name="Andreopoulos W.B."/>
            <person name="Clum A."/>
            <person name="Lindquist E."/>
            <person name="Daum C."/>
            <person name="Northen T.R."/>
            <person name="Ramamoorthy G."/>
            <person name="Schmitz R.J."/>
            <person name="Gryganskyi A."/>
            <person name="Culley D."/>
            <person name="Magnuson J."/>
            <person name="James T.Y."/>
            <person name="O'Malley M.A."/>
            <person name="Stajich J.E."/>
            <person name="Spatafora J.W."/>
            <person name="Visel A."/>
            <person name="Grigoriev I.V."/>
        </authorList>
    </citation>
    <scope>NUCLEOTIDE SEQUENCE [LARGE SCALE GENOMIC DNA]</scope>
    <source>
        <strain evidence="8 9">NRRL Y-17943</strain>
    </source>
</reference>
<keyword evidence="3" id="KW-0812">Transmembrane</keyword>
<evidence type="ECO:0000313" key="8">
    <source>
        <dbReference type="EMBL" id="ORX37915.1"/>
    </source>
</evidence>
<feature type="compositionally biased region" description="Polar residues" evidence="7">
    <location>
        <begin position="140"/>
        <end position="151"/>
    </location>
</feature>
<comment type="similarity">
    <text evidence="2 6">Belongs to the DP1 family.</text>
</comment>
<sequence>MVLGMLARLSSNVCCFLYPAYASYKALSMTPESSPEAMAQVEKWLMYWSVVGTWTAVEAAVGWTFTWLPFYSVIKAVVFIYLSSPQSGGSSWIYRTQLAPFFRDHETDIDGFLTSLKGRAGTAVSEAIQWAWNKAKTQLNVSPNSENTGSHQPAVPTHQPPSMQDPASGPALQLYGLLSRYAGQYLPVALSALQAAAASNRSRQDRDSTPVAMQVPESMAMPTPRVNQADHTGSLRSRTYQQASAPQSQSGSHDPRDDHNSSWSRSPLPTPPSFGNSQFPGGSPHRPGMSLPGSRDGSDGLSAHSSQESLGRASASTSASRFGGESYEHVNRDEVRNISQSEFGQGTPTGRPAMTDKRRGSWFGWGGASPNQGRAKAE</sequence>
<dbReference type="OrthoDB" id="434647at2759"/>
<dbReference type="Proteomes" id="UP000193218">
    <property type="component" value="Unassembled WGS sequence"/>
</dbReference>
<dbReference type="STRING" id="4999.A0A1Y1ULC8"/>
<dbReference type="InterPro" id="IPR004345">
    <property type="entry name" value="TB2_DP1_HVA22"/>
</dbReference>
<proteinExistence type="inferred from homology"/>
<feature type="compositionally biased region" description="Polar residues" evidence="7">
    <location>
        <begin position="303"/>
        <end position="320"/>
    </location>
</feature>
<evidence type="ECO:0000256" key="4">
    <source>
        <dbReference type="ARBA" id="ARBA00022989"/>
    </source>
</evidence>
<dbReference type="GO" id="GO:0016020">
    <property type="term" value="C:membrane"/>
    <property type="evidence" value="ECO:0007669"/>
    <property type="project" value="UniProtKB-SubCell"/>
</dbReference>
<gene>
    <name evidence="8" type="ORF">BD324DRAFT_623786</name>
</gene>
<evidence type="ECO:0000256" key="6">
    <source>
        <dbReference type="RuleBase" id="RU362006"/>
    </source>
</evidence>
<feature type="compositionally biased region" description="Basic and acidic residues" evidence="7">
    <location>
        <begin position="326"/>
        <end position="336"/>
    </location>
</feature>
<evidence type="ECO:0000256" key="3">
    <source>
        <dbReference type="ARBA" id="ARBA00022692"/>
    </source>
</evidence>
<keyword evidence="5" id="KW-0472">Membrane</keyword>
<dbReference type="EMBL" id="NBSH01000005">
    <property type="protein sequence ID" value="ORX37915.1"/>
    <property type="molecule type" value="Genomic_DNA"/>
</dbReference>
<evidence type="ECO:0000256" key="2">
    <source>
        <dbReference type="ARBA" id="ARBA00008573"/>
    </source>
</evidence>
<dbReference type="GeneID" id="33557435"/>
<protein>
    <recommendedName>
        <fullName evidence="6">Protein YOP1</fullName>
    </recommendedName>
</protein>
<feature type="region of interest" description="Disordered" evidence="7">
    <location>
        <begin position="198"/>
        <end position="378"/>
    </location>
</feature>
<dbReference type="Pfam" id="PF03134">
    <property type="entry name" value="TB2_DP1_HVA22"/>
    <property type="match status" value="1"/>
</dbReference>
<feature type="region of interest" description="Disordered" evidence="7">
    <location>
        <begin position="140"/>
        <end position="168"/>
    </location>
</feature>
<accession>A0A1Y1ULC8</accession>
<feature type="compositionally biased region" description="Polar residues" evidence="7">
    <location>
        <begin position="225"/>
        <end position="240"/>
    </location>
</feature>
<keyword evidence="4" id="KW-1133">Transmembrane helix</keyword>
<feature type="compositionally biased region" description="Polar residues" evidence="7">
    <location>
        <begin position="261"/>
        <end position="280"/>
    </location>
</feature>
<organism evidence="8 9">
    <name type="scientific">Kockovaella imperatae</name>
    <dbReference type="NCBI Taxonomy" id="4999"/>
    <lineage>
        <taxon>Eukaryota</taxon>
        <taxon>Fungi</taxon>
        <taxon>Dikarya</taxon>
        <taxon>Basidiomycota</taxon>
        <taxon>Agaricomycotina</taxon>
        <taxon>Tremellomycetes</taxon>
        <taxon>Tremellales</taxon>
        <taxon>Cuniculitremaceae</taxon>
        <taxon>Kockovaella</taxon>
    </lineage>
</organism>
<dbReference type="RefSeq" id="XP_021871902.1">
    <property type="nucleotide sequence ID" value="XM_022015626.1"/>
</dbReference>
<evidence type="ECO:0000313" key="9">
    <source>
        <dbReference type="Proteomes" id="UP000193218"/>
    </source>
</evidence>
<name>A0A1Y1ULC8_9TREE</name>
<comment type="caution">
    <text evidence="8">The sequence shown here is derived from an EMBL/GenBank/DDBJ whole genome shotgun (WGS) entry which is preliminary data.</text>
</comment>
<evidence type="ECO:0000256" key="7">
    <source>
        <dbReference type="SAM" id="MobiDB-lite"/>
    </source>
</evidence>
<evidence type="ECO:0000256" key="1">
    <source>
        <dbReference type="ARBA" id="ARBA00004141"/>
    </source>
</evidence>
<dbReference type="InParanoid" id="A0A1Y1ULC8"/>
<feature type="compositionally biased region" description="Low complexity" evidence="7">
    <location>
        <begin position="241"/>
        <end position="252"/>
    </location>
</feature>
<dbReference type="PANTHER" id="PTHR12300:SF161">
    <property type="entry name" value="RECEPTOR EXPRESSION-ENHANCING PROTEIN"/>
    <property type="match status" value="1"/>
</dbReference>